<evidence type="ECO:0000313" key="10">
    <source>
        <dbReference type="Proteomes" id="UP000316079"/>
    </source>
</evidence>
<dbReference type="Proteomes" id="UP000316079">
    <property type="component" value="Unassembled WGS sequence"/>
</dbReference>
<keyword evidence="6" id="KW-1133">Transmembrane helix</keyword>
<feature type="coiled-coil region" evidence="4">
    <location>
        <begin position="910"/>
        <end position="937"/>
    </location>
</feature>
<dbReference type="SMART" id="SM00429">
    <property type="entry name" value="IPT"/>
    <property type="match status" value="4"/>
</dbReference>
<feature type="transmembrane region" description="Helical" evidence="6">
    <location>
        <begin position="884"/>
        <end position="906"/>
    </location>
</feature>
<dbReference type="GO" id="GO:0017154">
    <property type="term" value="F:semaphorin receptor activity"/>
    <property type="evidence" value="ECO:0007669"/>
    <property type="project" value="InterPro"/>
</dbReference>
<dbReference type="GO" id="GO:0007399">
    <property type="term" value="P:nervous system development"/>
    <property type="evidence" value="ECO:0007669"/>
    <property type="project" value="UniProtKB-ARBA"/>
</dbReference>
<evidence type="ECO:0000259" key="7">
    <source>
        <dbReference type="SMART" id="SM00423"/>
    </source>
</evidence>
<evidence type="ECO:0000256" key="6">
    <source>
        <dbReference type="SAM" id="Phobius"/>
    </source>
</evidence>
<feature type="domain" description="PSI" evidence="7">
    <location>
        <begin position="240"/>
        <end position="296"/>
    </location>
</feature>
<accession>A0A553QZP2</accession>
<dbReference type="PANTHER" id="PTHR22625">
    <property type="entry name" value="PLEXIN"/>
    <property type="match status" value="1"/>
</dbReference>
<dbReference type="InterPro" id="IPR013548">
    <property type="entry name" value="Plexin_cytoplasmic_RasGAP_dom"/>
</dbReference>
<sequence length="1051" mass="115858">MPCAAELLEALQDCENAMLGMPNWSGVELRLNSKETGQMLISTEVKFYNCSVHQLVEGVWRLRMEASLSVTIQFHFICCDDGSERIELDCLSPLQEGACLSCVTSSFRCHWCKYRNLCTHDPSSCSFQEGRVNASEDCPQLVRSEEILIPAGEVKPITLKARNLPQPQSGQRGYECVLHIQGVSHRVTALRFNSSSVQCQNSSYLYEGMRISELPVDFSVVWNGNFIIDNPENIKVHLYKCGAQRDSCGVCLKAERKFQCGWCSMEGRCTLRQHCPMNNPYTSRWLHLASTNVKCTNPRITEVTPVAGPPEGGTRVTIRGVNLGLSFSDMVHNVQVAGVQCSPQENGYIVAEQLTAGRHITPTITQSAPHALRQSFLDDSSTPNKLNIDCSTPASILSTGLGILLSVSYLLRLRDSQIVCEMDATHVDSRPGPVHLCVGECKPELQTRSSQLYSFVMPSVTGLSPSRGPESGGTKVTVMGENLGAGSSVTVLFGNQTCEFYERTMTEIVCYSAPSLTGVGPVQISVSVDRAQVRESLTFEYIDDPTVQRIEPEWSIASGHTPLVVTGTNLDVIQEPRIRIKYGGRESVNTTEIRTEVKPQLVHPSPSVPHCITALQWPSVQMFMRAAHSPSRLVSQSSSETLSEEARWCSKRKCDNGQCVSRLKQMVGRGSSGQCQAVSATASVSGLAFARKTEDHTFGCCCVYVELVFLQMLCAPAIVYIYFSGGITALRICKVLNTTSMSCFAPSLIAEYRPGLDSVKHADEFGFIFNNVQALLVYNNTNFLYYPNPYFEPLSTNGILEQKPGSPIILKGKNLVPLASGGVKLNYTVFIGETPCSVTVSESQLLCEPPNLTGQYKIMVQVGGLQVSPGSVHILSDSLLTLPAIVSIAAGGGLLLIIVILVLIAYNRKSRENDLTLKRLQMQMDNLESRVALECKEAFAELQTDINELTSDLDRAGIPYLDYRTYAMRVLFPGIEDHPVLRELEGRLEYATDVLKHLLSDLIDKNLESKNHPKLLLRRLSEMGKRQETALQELRQPASKEPSGQDVSRRS</sequence>
<dbReference type="Pfam" id="PF18020">
    <property type="entry name" value="TIG_2"/>
    <property type="match status" value="1"/>
</dbReference>
<dbReference type="Gene3D" id="1.10.506.10">
    <property type="entry name" value="GTPase Activation - p120gap, domain 1"/>
    <property type="match status" value="2"/>
</dbReference>
<dbReference type="AlphaFoldDB" id="A0A553QZP2"/>
<proteinExistence type="predicted"/>
<protein>
    <recommendedName>
        <fullName evidence="11">Sema domain-containing protein</fullName>
    </recommendedName>
</protein>
<dbReference type="Pfam" id="PF01833">
    <property type="entry name" value="TIG"/>
    <property type="match status" value="3"/>
</dbReference>
<dbReference type="CDD" id="cd00603">
    <property type="entry name" value="IPT_PCSR"/>
    <property type="match status" value="1"/>
</dbReference>
<evidence type="ECO:0000256" key="4">
    <source>
        <dbReference type="SAM" id="Coils"/>
    </source>
</evidence>
<feature type="region of interest" description="Disordered" evidence="5">
    <location>
        <begin position="1027"/>
        <end position="1051"/>
    </location>
</feature>
<dbReference type="FunFam" id="2.60.40.10:FF:000339">
    <property type="entry name" value="Plexin A2"/>
    <property type="match status" value="1"/>
</dbReference>
<dbReference type="SMART" id="SM00423">
    <property type="entry name" value="PSI"/>
    <property type="match status" value="2"/>
</dbReference>
<dbReference type="Gene3D" id="3.30.1680.10">
    <property type="entry name" value="ligand-binding face of the semaphorins, domain 2"/>
    <property type="match status" value="1"/>
</dbReference>
<keyword evidence="2 6" id="KW-0472">Membrane</keyword>
<dbReference type="InterPro" id="IPR013783">
    <property type="entry name" value="Ig-like_fold"/>
</dbReference>
<dbReference type="InterPro" id="IPR016201">
    <property type="entry name" value="PSI"/>
</dbReference>
<dbReference type="GO" id="GO:0002116">
    <property type="term" value="C:semaphorin receptor complex"/>
    <property type="evidence" value="ECO:0007669"/>
    <property type="project" value="TreeGrafter"/>
</dbReference>
<evidence type="ECO:0000259" key="8">
    <source>
        <dbReference type="SMART" id="SM00429"/>
    </source>
</evidence>
<dbReference type="Pfam" id="PF01437">
    <property type="entry name" value="PSI"/>
    <property type="match status" value="1"/>
</dbReference>
<name>A0A553QZP2_9TELE</name>
<dbReference type="SUPFAM" id="SSF81296">
    <property type="entry name" value="E set domains"/>
    <property type="match status" value="4"/>
</dbReference>
<keyword evidence="10" id="KW-1185">Reference proteome</keyword>
<dbReference type="FunFam" id="3.30.1680.10:FF:000032">
    <property type="entry name" value="Plexin A2"/>
    <property type="match status" value="1"/>
</dbReference>
<dbReference type="PANTHER" id="PTHR22625:SF37">
    <property type="entry name" value="PLEXIN-A2"/>
    <property type="match status" value="1"/>
</dbReference>
<organism evidence="9 10">
    <name type="scientific">Danionella cerebrum</name>
    <dbReference type="NCBI Taxonomy" id="2873325"/>
    <lineage>
        <taxon>Eukaryota</taxon>
        <taxon>Metazoa</taxon>
        <taxon>Chordata</taxon>
        <taxon>Craniata</taxon>
        <taxon>Vertebrata</taxon>
        <taxon>Euteleostomi</taxon>
        <taxon>Actinopterygii</taxon>
        <taxon>Neopterygii</taxon>
        <taxon>Teleostei</taxon>
        <taxon>Ostariophysi</taxon>
        <taxon>Cypriniformes</taxon>
        <taxon>Danionidae</taxon>
        <taxon>Danioninae</taxon>
        <taxon>Danionella</taxon>
    </lineage>
</organism>
<dbReference type="OrthoDB" id="125363at2759"/>
<evidence type="ECO:0000256" key="2">
    <source>
        <dbReference type="ARBA" id="ARBA00023136"/>
    </source>
</evidence>
<dbReference type="FunFam" id="2.60.40.10:FF:000071">
    <property type="entry name" value="Plexin A2"/>
    <property type="match status" value="1"/>
</dbReference>
<dbReference type="InterPro" id="IPR041362">
    <property type="entry name" value="TIG2_plexin"/>
</dbReference>
<dbReference type="Pfam" id="PF24479">
    <property type="entry name" value="PSI_PlexinA-B"/>
    <property type="match status" value="1"/>
</dbReference>
<dbReference type="CDD" id="cd01179">
    <property type="entry name" value="IPT_plexin_repeat2"/>
    <property type="match status" value="1"/>
</dbReference>
<dbReference type="GO" id="GO:0005886">
    <property type="term" value="C:plasma membrane"/>
    <property type="evidence" value="ECO:0007669"/>
    <property type="project" value="TreeGrafter"/>
</dbReference>
<evidence type="ECO:0000256" key="5">
    <source>
        <dbReference type="SAM" id="MobiDB-lite"/>
    </source>
</evidence>
<dbReference type="SUPFAM" id="SSF103575">
    <property type="entry name" value="Plexin repeat"/>
    <property type="match status" value="1"/>
</dbReference>
<dbReference type="Gene3D" id="2.60.40.10">
    <property type="entry name" value="Immunoglobulins"/>
    <property type="match status" value="3"/>
</dbReference>
<dbReference type="Pfam" id="PF08337">
    <property type="entry name" value="Plexin_cytopl"/>
    <property type="match status" value="1"/>
</dbReference>
<feature type="domain" description="IPT/TIG" evidence="8">
    <location>
        <begin position="544"/>
        <end position="642"/>
    </location>
</feature>
<comment type="subcellular location">
    <subcellularLocation>
        <location evidence="1">Membrane</location>
        <topology evidence="1">Single-pass type I membrane protein</topology>
    </subcellularLocation>
</comment>
<dbReference type="InterPro" id="IPR002165">
    <property type="entry name" value="Plexin_repeat"/>
</dbReference>
<keyword evidence="4" id="KW-0175">Coiled coil</keyword>
<evidence type="ECO:0000256" key="1">
    <source>
        <dbReference type="ARBA" id="ARBA00004479"/>
    </source>
</evidence>
<dbReference type="InterPro" id="IPR014756">
    <property type="entry name" value="Ig_E-set"/>
</dbReference>
<feature type="domain" description="PSI" evidence="7">
    <location>
        <begin position="89"/>
        <end position="139"/>
    </location>
</feature>
<gene>
    <name evidence="9" type="ORF">DNTS_004841</name>
</gene>
<dbReference type="InterPro" id="IPR031148">
    <property type="entry name" value="Plexin"/>
</dbReference>
<keyword evidence="6" id="KW-0812">Transmembrane</keyword>
<dbReference type="GO" id="GO:0030334">
    <property type="term" value="P:regulation of cell migration"/>
    <property type="evidence" value="ECO:0007669"/>
    <property type="project" value="TreeGrafter"/>
</dbReference>
<dbReference type="EMBL" id="SRMA01025366">
    <property type="protein sequence ID" value="TRY95431.1"/>
    <property type="molecule type" value="Genomic_DNA"/>
</dbReference>
<evidence type="ECO:0000313" key="9">
    <source>
        <dbReference type="EMBL" id="TRY95431.1"/>
    </source>
</evidence>
<dbReference type="STRING" id="623744.A0A553QZP2"/>
<dbReference type="InterPro" id="IPR008936">
    <property type="entry name" value="Rho_GTPase_activation_prot"/>
</dbReference>
<keyword evidence="3" id="KW-0325">Glycoprotein</keyword>
<reference evidence="9 10" key="1">
    <citation type="journal article" date="2019" name="Sci. Data">
        <title>Hybrid genome assembly and annotation of Danionella translucida.</title>
        <authorList>
            <person name="Kadobianskyi M."/>
            <person name="Schulze L."/>
            <person name="Schuelke M."/>
            <person name="Judkewitz B."/>
        </authorList>
    </citation>
    <scope>NUCLEOTIDE SEQUENCE [LARGE SCALE GENOMIC DNA]</scope>
    <source>
        <strain evidence="9 10">Bolton</strain>
    </source>
</reference>
<feature type="domain" description="IPT/TIG" evidence="8">
    <location>
        <begin position="457"/>
        <end position="542"/>
    </location>
</feature>
<dbReference type="InterPro" id="IPR002909">
    <property type="entry name" value="IPT_dom"/>
</dbReference>
<feature type="domain" description="IPT/TIG" evidence="8">
    <location>
        <begin position="297"/>
        <end position="456"/>
    </location>
</feature>
<feature type="domain" description="IPT/TIG" evidence="8">
    <location>
        <begin position="788"/>
        <end position="883"/>
    </location>
</feature>
<evidence type="ECO:0000256" key="3">
    <source>
        <dbReference type="ARBA" id="ARBA00023180"/>
    </source>
</evidence>
<comment type="caution">
    <text evidence="9">The sequence shown here is derived from an EMBL/GenBank/DDBJ whole genome shotgun (WGS) entry which is preliminary data.</text>
</comment>
<evidence type="ECO:0008006" key="11">
    <source>
        <dbReference type="Google" id="ProtNLM"/>
    </source>
</evidence>